<name>A0A8H7WBK3_9HELO</name>
<proteinExistence type="predicted"/>
<keyword evidence="3" id="KW-1185">Reference proteome</keyword>
<reference evidence="2" key="1">
    <citation type="submission" date="2021-02" db="EMBL/GenBank/DDBJ databases">
        <title>Genome sequence Cadophora malorum strain M34.</title>
        <authorList>
            <person name="Stefanovic E."/>
            <person name="Vu D."/>
            <person name="Scully C."/>
            <person name="Dijksterhuis J."/>
            <person name="Roader J."/>
            <person name="Houbraken J."/>
        </authorList>
    </citation>
    <scope>NUCLEOTIDE SEQUENCE</scope>
    <source>
        <strain evidence="2">M34</strain>
    </source>
</reference>
<dbReference type="AlphaFoldDB" id="A0A8H7WBK3"/>
<dbReference type="OrthoDB" id="10018600at2759"/>
<keyword evidence="1" id="KW-0732">Signal</keyword>
<protein>
    <submittedName>
        <fullName evidence="2">Uncharacterized protein</fullName>
    </submittedName>
</protein>
<evidence type="ECO:0000313" key="3">
    <source>
        <dbReference type="Proteomes" id="UP000664132"/>
    </source>
</evidence>
<dbReference type="Proteomes" id="UP000664132">
    <property type="component" value="Unassembled WGS sequence"/>
</dbReference>
<organism evidence="2 3">
    <name type="scientific">Cadophora malorum</name>
    <dbReference type="NCBI Taxonomy" id="108018"/>
    <lineage>
        <taxon>Eukaryota</taxon>
        <taxon>Fungi</taxon>
        <taxon>Dikarya</taxon>
        <taxon>Ascomycota</taxon>
        <taxon>Pezizomycotina</taxon>
        <taxon>Leotiomycetes</taxon>
        <taxon>Helotiales</taxon>
        <taxon>Ploettnerulaceae</taxon>
        <taxon>Cadophora</taxon>
    </lineage>
</organism>
<gene>
    <name evidence="2" type="ORF">IFR04_005383</name>
</gene>
<sequence>MRSSLLPILFTNVALAALSIPDPSDIINPSEWAADNDLIPDYSDPFLSIQPTDIVAVHTITNSTSIDHVFWSTDLNQTSVVLVVAGELNLTSSTIVKEGYSDDLVEASFWGFNAAVNVANASTAWFEDVNVTVHNGAANIYVYGMDSVVYVNNSWLYSSGPVSHGVYASGNGTAYISNVQQFSGGRRSSSFSGDSPAGYVYVSDSIAHTTNIGSAIFYALGDIFATNVVGYAEQGPIVFMDGKQRAFLTNCDVTAGLLGGVALFSSQDRQEGAVLELDHTRLTAKNSIPGLWFGNTIVNVTVHDSEIVNDGVLVVANFSQITQDFDHYADYSEQPNLQPAEVYVTVTESDLMGDLVAYNGSYISWSLAAYSSWTGSAYSGFGDAYFDVTIDETSTWILTNTTTVQVLADVDSTLSNIESGGFDVYYSSASNSYLNGQTVALCGGGKAIPV</sequence>
<evidence type="ECO:0000256" key="1">
    <source>
        <dbReference type="SAM" id="SignalP"/>
    </source>
</evidence>
<feature type="chain" id="PRO_5034247383" evidence="1">
    <location>
        <begin position="17"/>
        <end position="450"/>
    </location>
</feature>
<evidence type="ECO:0000313" key="2">
    <source>
        <dbReference type="EMBL" id="KAG4421544.1"/>
    </source>
</evidence>
<dbReference type="EMBL" id="JAFJYH010000064">
    <property type="protein sequence ID" value="KAG4421544.1"/>
    <property type="molecule type" value="Genomic_DNA"/>
</dbReference>
<comment type="caution">
    <text evidence="2">The sequence shown here is derived from an EMBL/GenBank/DDBJ whole genome shotgun (WGS) entry which is preliminary data.</text>
</comment>
<feature type="signal peptide" evidence="1">
    <location>
        <begin position="1"/>
        <end position="16"/>
    </location>
</feature>
<accession>A0A8H7WBK3</accession>